<evidence type="ECO:0000259" key="2">
    <source>
        <dbReference type="SMART" id="SM00528"/>
    </source>
</evidence>
<proteinExistence type="predicted"/>
<dbReference type="Gene3D" id="4.10.430.10">
    <property type="entry name" value="Histone-like protein H-NS, C-terminal domain"/>
    <property type="match status" value="1"/>
</dbReference>
<dbReference type="EMBL" id="PVUF01000014">
    <property type="protein sequence ID" value="PRZ45618.1"/>
    <property type="molecule type" value="Genomic_DNA"/>
</dbReference>
<sequence length="109" mass="12515">MNINLGQLSRTELEILAKDIEVRIVELEKENKERAYFDMLAIAAKYEVSFQEVVDKFAKPTKKSTSKRAPRYANPEDPSQTWTGRGRKPIWLIEAVQSGVSMEELELKS</sequence>
<comment type="caution">
    <text evidence="3">The sequence shown here is derived from an EMBL/GenBank/DDBJ whole genome shotgun (WGS) entry which is preliminary data.</text>
</comment>
<dbReference type="SUPFAM" id="SSF81273">
    <property type="entry name" value="H-NS histone-like proteins"/>
    <property type="match status" value="1"/>
</dbReference>
<name>A0A2T1AB87_TRISK</name>
<dbReference type="GO" id="GO:0003677">
    <property type="term" value="F:DNA binding"/>
    <property type="evidence" value="ECO:0007669"/>
    <property type="project" value="UniProtKB-KW"/>
</dbReference>
<dbReference type="InterPro" id="IPR037150">
    <property type="entry name" value="H-NS_C_dom_sf"/>
</dbReference>
<evidence type="ECO:0000313" key="3">
    <source>
        <dbReference type="EMBL" id="PRZ45618.1"/>
    </source>
</evidence>
<dbReference type="RefSeq" id="WP_106165034.1">
    <property type="nucleotide sequence ID" value="NZ_JBLWXK010000015.1"/>
</dbReference>
<reference evidence="3 4" key="1">
    <citation type="submission" date="2018-03" db="EMBL/GenBank/DDBJ databases">
        <title>Genomic Encyclopedia of Archaeal and Bacterial Type Strains, Phase II (KMG-II): from individual species to whole genera.</title>
        <authorList>
            <person name="Goeker M."/>
        </authorList>
    </citation>
    <scope>NUCLEOTIDE SEQUENCE [LARGE SCALE GENOMIC DNA]</scope>
    <source>
        <strain evidence="3 4">DSM 25328</strain>
    </source>
</reference>
<protein>
    <submittedName>
        <fullName evidence="3">DNA-binding protein H-NS</fullName>
    </submittedName>
</protein>
<feature type="region of interest" description="Disordered" evidence="1">
    <location>
        <begin position="59"/>
        <end position="84"/>
    </location>
</feature>
<gene>
    <name evidence="3" type="ORF">CLV89_11469</name>
</gene>
<keyword evidence="3" id="KW-0238">DNA-binding</keyword>
<feature type="domain" description="DNA-binding protein H-NS-like C-terminal" evidence="2">
    <location>
        <begin position="62"/>
        <end position="107"/>
    </location>
</feature>
<accession>A0A2T1AB87</accession>
<dbReference type="Pfam" id="PF00816">
    <property type="entry name" value="Histone_HNS"/>
    <property type="match status" value="1"/>
</dbReference>
<dbReference type="Proteomes" id="UP000237718">
    <property type="component" value="Unassembled WGS sequence"/>
</dbReference>
<dbReference type="SMART" id="SM00528">
    <property type="entry name" value="HNS"/>
    <property type="match status" value="1"/>
</dbReference>
<evidence type="ECO:0000256" key="1">
    <source>
        <dbReference type="SAM" id="MobiDB-lite"/>
    </source>
</evidence>
<dbReference type="OrthoDB" id="5297879at2"/>
<evidence type="ECO:0000313" key="4">
    <source>
        <dbReference type="Proteomes" id="UP000237718"/>
    </source>
</evidence>
<dbReference type="AlphaFoldDB" id="A0A2T1AB87"/>
<feature type="compositionally biased region" description="Basic residues" evidence="1">
    <location>
        <begin position="59"/>
        <end position="70"/>
    </location>
</feature>
<dbReference type="InterPro" id="IPR027444">
    <property type="entry name" value="H-NS_C_dom"/>
</dbReference>
<organism evidence="3 4">
    <name type="scientific">Tritonibacter scottomollicae</name>
    <name type="common">Epibacterium scottomollicae</name>
    <dbReference type="NCBI Taxonomy" id="483013"/>
    <lineage>
        <taxon>Bacteria</taxon>
        <taxon>Pseudomonadati</taxon>
        <taxon>Pseudomonadota</taxon>
        <taxon>Alphaproteobacteria</taxon>
        <taxon>Rhodobacterales</taxon>
        <taxon>Paracoccaceae</taxon>
        <taxon>Tritonibacter</taxon>
    </lineage>
</organism>